<keyword evidence="1" id="KW-1133">Transmembrane helix</keyword>
<dbReference type="Proteomes" id="UP000324222">
    <property type="component" value="Unassembled WGS sequence"/>
</dbReference>
<dbReference type="AlphaFoldDB" id="A0A5B7JHL4"/>
<name>A0A5B7JHL4_PORTR</name>
<dbReference type="EMBL" id="VSRR010091344">
    <property type="protein sequence ID" value="MPC92458.1"/>
    <property type="molecule type" value="Genomic_DNA"/>
</dbReference>
<evidence type="ECO:0000256" key="1">
    <source>
        <dbReference type="SAM" id="Phobius"/>
    </source>
</evidence>
<protein>
    <submittedName>
        <fullName evidence="2">Uncharacterized protein</fullName>
    </submittedName>
</protein>
<feature type="transmembrane region" description="Helical" evidence="1">
    <location>
        <begin position="6"/>
        <end position="36"/>
    </location>
</feature>
<comment type="caution">
    <text evidence="2">The sequence shown here is derived from an EMBL/GenBank/DDBJ whole genome shotgun (WGS) entry which is preliminary data.</text>
</comment>
<accession>A0A5B7JHL4</accession>
<keyword evidence="1" id="KW-0812">Transmembrane</keyword>
<organism evidence="2 3">
    <name type="scientific">Portunus trituberculatus</name>
    <name type="common">Swimming crab</name>
    <name type="synonym">Neptunus trituberculatus</name>
    <dbReference type="NCBI Taxonomy" id="210409"/>
    <lineage>
        <taxon>Eukaryota</taxon>
        <taxon>Metazoa</taxon>
        <taxon>Ecdysozoa</taxon>
        <taxon>Arthropoda</taxon>
        <taxon>Crustacea</taxon>
        <taxon>Multicrustacea</taxon>
        <taxon>Malacostraca</taxon>
        <taxon>Eumalacostraca</taxon>
        <taxon>Eucarida</taxon>
        <taxon>Decapoda</taxon>
        <taxon>Pleocyemata</taxon>
        <taxon>Brachyura</taxon>
        <taxon>Eubrachyura</taxon>
        <taxon>Portunoidea</taxon>
        <taxon>Portunidae</taxon>
        <taxon>Portuninae</taxon>
        <taxon>Portunus</taxon>
    </lineage>
</organism>
<gene>
    <name evidence="2" type="ORF">E2C01_087548</name>
</gene>
<keyword evidence="1" id="KW-0472">Membrane</keyword>
<proteinExistence type="predicted"/>
<evidence type="ECO:0000313" key="2">
    <source>
        <dbReference type="EMBL" id="MPC92458.1"/>
    </source>
</evidence>
<sequence length="66" mass="6806">MVVIAVIATVVILILEVVEVISAVVVVVVVVLMIAVQLTSGGDNDGRYAMVVGVVVVWGLEEGVAM</sequence>
<reference evidence="2 3" key="1">
    <citation type="submission" date="2019-05" db="EMBL/GenBank/DDBJ databases">
        <title>Another draft genome of Portunus trituberculatus and its Hox gene families provides insights of decapod evolution.</title>
        <authorList>
            <person name="Jeong J.-H."/>
            <person name="Song I."/>
            <person name="Kim S."/>
            <person name="Choi T."/>
            <person name="Kim D."/>
            <person name="Ryu S."/>
            <person name="Kim W."/>
        </authorList>
    </citation>
    <scope>NUCLEOTIDE SEQUENCE [LARGE SCALE GENOMIC DNA]</scope>
    <source>
        <tissue evidence="2">Muscle</tissue>
    </source>
</reference>
<evidence type="ECO:0000313" key="3">
    <source>
        <dbReference type="Proteomes" id="UP000324222"/>
    </source>
</evidence>
<keyword evidence="3" id="KW-1185">Reference proteome</keyword>